<comment type="caution">
    <text evidence="1">The sequence shown here is derived from an EMBL/GenBank/DDBJ whole genome shotgun (WGS) entry which is preliminary data.</text>
</comment>
<proteinExistence type="predicted"/>
<gene>
    <name evidence="1" type="ORF">B0I36DRAFT_333972</name>
</gene>
<sequence length="150" mass="16701">MPCAAACRHVPGGRVLRHHTCHSGKIDKQKARTEHVAGLRHAWLDGCVTWRLSEGRRPATGGKGATMCDFDRENELDVPEKRKKGQLGYPRNVSRLCVSRVRGRLILLDRTGLLCFVSVPREGRLVEGCAVQSTPPGRRERHNAPLFLCS</sequence>
<name>A0A9P9BNT5_9PEZI</name>
<dbReference type="EMBL" id="JAGTJQ010000010">
    <property type="protein sequence ID" value="KAH7021193.1"/>
    <property type="molecule type" value="Genomic_DNA"/>
</dbReference>
<organism evidence="1 2">
    <name type="scientific">Microdochium trichocladiopsis</name>
    <dbReference type="NCBI Taxonomy" id="1682393"/>
    <lineage>
        <taxon>Eukaryota</taxon>
        <taxon>Fungi</taxon>
        <taxon>Dikarya</taxon>
        <taxon>Ascomycota</taxon>
        <taxon>Pezizomycotina</taxon>
        <taxon>Sordariomycetes</taxon>
        <taxon>Xylariomycetidae</taxon>
        <taxon>Xylariales</taxon>
        <taxon>Microdochiaceae</taxon>
        <taxon>Microdochium</taxon>
    </lineage>
</organism>
<dbReference type="AlphaFoldDB" id="A0A9P9BNT5"/>
<keyword evidence="2" id="KW-1185">Reference proteome</keyword>
<protein>
    <submittedName>
        <fullName evidence="1">Uncharacterized protein</fullName>
    </submittedName>
</protein>
<dbReference type="GeneID" id="70184835"/>
<dbReference type="RefSeq" id="XP_046007394.1">
    <property type="nucleotide sequence ID" value="XM_046155289.1"/>
</dbReference>
<reference evidence="1" key="1">
    <citation type="journal article" date="2021" name="Nat. Commun.">
        <title>Genetic determinants of endophytism in the Arabidopsis root mycobiome.</title>
        <authorList>
            <person name="Mesny F."/>
            <person name="Miyauchi S."/>
            <person name="Thiergart T."/>
            <person name="Pickel B."/>
            <person name="Atanasova L."/>
            <person name="Karlsson M."/>
            <person name="Huettel B."/>
            <person name="Barry K.W."/>
            <person name="Haridas S."/>
            <person name="Chen C."/>
            <person name="Bauer D."/>
            <person name="Andreopoulos W."/>
            <person name="Pangilinan J."/>
            <person name="LaButti K."/>
            <person name="Riley R."/>
            <person name="Lipzen A."/>
            <person name="Clum A."/>
            <person name="Drula E."/>
            <person name="Henrissat B."/>
            <person name="Kohler A."/>
            <person name="Grigoriev I.V."/>
            <person name="Martin F.M."/>
            <person name="Hacquard S."/>
        </authorList>
    </citation>
    <scope>NUCLEOTIDE SEQUENCE</scope>
    <source>
        <strain evidence="1">MPI-CAGE-CH-0230</strain>
    </source>
</reference>
<evidence type="ECO:0000313" key="2">
    <source>
        <dbReference type="Proteomes" id="UP000756346"/>
    </source>
</evidence>
<accession>A0A9P9BNT5</accession>
<evidence type="ECO:0000313" key="1">
    <source>
        <dbReference type="EMBL" id="KAH7021193.1"/>
    </source>
</evidence>
<dbReference type="Proteomes" id="UP000756346">
    <property type="component" value="Unassembled WGS sequence"/>
</dbReference>